<evidence type="ECO:0000313" key="4">
    <source>
        <dbReference type="EMBL" id="PMD32823.1"/>
    </source>
</evidence>
<keyword evidence="5" id="KW-1185">Reference proteome</keyword>
<evidence type="ECO:0000259" key="3">
    <source>
        <dbReference type="PROSITE" id="PS50213"/>
    </source>
</evidence>
<dbReference type="InterPro" id="IPR050904">
    <property type="entry name" value="Adhesion/Biosynth-related"/>
</dbReference>
<name>A0A2J6R2U4_HYAVF</name>
<protein>
    <submittedName>
        <fullName evidence="4">FAS1 domain-containing protein</fullName>
    </submittedName>
</protein>
<dbReference type="Gene3D" id="2.30.180.10">
    <property type="entry name" value="FAS1 domain"/>
    <property type="match status" value="2"/>
</dbReference>
<keyword evidence="1" id="KW-0472">Membrane</keyword>
<dbReference type="GO" id="GO:0000329">
    <property type="term" value="C:fungal-type vacuole membrane"/>
    <property type="evidence" value="ECO:0007669"/>
    <property type="project" value="TreeGrafter"/>
</dbReference>
<dbReference type="AlphaFoldDB" id="A0A2J6R2U4"/>
<keyword evidence="1" id="KW-1133">Transmembrane helix</keyword>
<evidence type="ECO:0000256" key="1">
    <source>
        <dbReference type="SAM" id="Phobius"/>
    </source>
</evidence>
<sequence length="425" mass="46025">MELLCFCLFVFVSHVQSQPLLSVVQQHVELSTFTQYVNSSSTLTSLLSSANDITLLAPSNDAFQTWLEDQSPPLSNDQIEAFLIYHVLHGVFPTVSLSTEPQFASSFLTDTQYANVTSGQRVELLSTIDGDPQIVSGNKSISGVSTKDILFTGGLIQIIDTVLTIPLSYVILVTQANFRFVVAILTAGGYLSTSDSTLVNAVLYRPNMTFFAPNTQAALSAFTSLAPTLSTSQLAATFNYHAVPNFIGYSPLLTNGLQLQTVEGSNLTITRRGNETWVNGARIVVSDYLVANGVVHMIDSLLNPNNTAGPPPLLPTLPPSKPHLSAASKIGLGVSVPLILLVFAGGIYLLVRWMRRKRVVGETSLRLEVEAASKMNRRYSSVQELDGGSWEAGNFGYRQHYRLDSALSSSGSEKWAVELDGSGIR</sequence>
<dbReference type="InterPro" id="IPR000782">
    <property type="entry name" value="FAS1_domain"/>
</dbReference>
<dbReference type="STRING" id="1149755.A0A2J6R2U4"/>
<reference evidence="4 5" key="1">
    <citation type="submission" date="2016-04" db="EMBL/GenBank/DDBJ databases">
        <title>A degradative enzymes factory behind the ericoid mycorrhizal symbiosis.</title>
        <authorList>
            <consortium name="DOE Joint Genome Institute"/>
            <person name="Martino E."/>
            <person name="Morin E."/>
            <person name="Grelet G."/>
            <person name="Kuo A."/>
            <person name="Kohler A."/>
            <person name="Daghino S."/>
            <person name="Barry K."/>
            <person name="Choi C."/>
            <person name="Cichocki N."/>
            <person name="Clum A."/>
            <person name="Copeland A."/>
            <person name="Hainaut M."/>
            <person name="Haridas S."/>
            <person name="Labutti K."/>
            <person name="Lindquist E."/>
            <person name="Lipzen A."/>
            <person name="Khouja H.-R."/>
            <person name="Murat C."/>
            <person name="Ohm R."/>
            <person name="Olson A."/>
            <person name="Spatafora J."/>
            <person name="Veneault-Fourrey C."/>
            <person name="Henrissat B."/>
            <person name="Grigoriev I."/>
            <person name="Martin F."/>
            <person name="Perotto S."/>
        </authorList>
    </citation>
    <scope>NUCLEOTIDE SEQUENCE [LARGE SCALE GENOMIC DNA]</scope>
    <source>
        <strain evidence="4 5">F</strain>
    </source>
</reference>
<dbReference type="PROSITE" id="PS50213">
    <property type="entry name" value="FAS1"/>
    <property type="match status" value="1"/>
</dbReference>
<keyword evidence="1" id="KW-0812">Transmembrane</keyword>
<dbReference type="SUPFAM" id="SSF82153">
    <property type="entry name" value="FAS1 domain"/>
    <property type="match status" value="2"/>
</dbReference>
<dbReference type="PANTHER" id="PTHR10900:SF77">
    <property type="entry name" value="FI19380P1"/>
    <property type="match status" value="1"/>
</dbReference>
<dbReference type="OrthoDB" id="286301at2759"/>
<dbReference type="GO" id="GO:0016236">
    <property type="term" value="P:macroautophagy"/>
    <property type="evidence" value="ECO:0007669"/>
    <property type="project" value="TreeGrafter"/>
</dbReference>
<keyword evidence="2" id="KW-0732">Signal</keyword>
<dbReference type="SMART" id="SM00554">
    <property type="entry name" value="FAS1"/>
    <property type="match status" value="2"/>
</dbReference>
<dbReference type="InterPro" id="IPR036378">
    <property type="entry name" value="FAS1_dom_sf"/>
</dbReference>
<proteinExistence type="predicted"/>
<evidence type="ECO:0000256" key="2">
    <source>
        <dbReference type="SAM" id="SignalP"/>
    </source>
</evidence>
<dbReference type="EMBL" id="KZ613958">
    <property type="protein sequence ID" value="PMD32823.1"/>
    <property type="molecule type" value="Genomic_DNA"/>
</dbReference>
<accession>A0A2J6R2U4</accession>
<dbReference type="Proteomes" id="UP000235786">
    <property type="component" value="Unassembled WGS sequence"/>
</dbReference>
<organism evidence="4 5">
    <name type="scientific">Hyaloscypha variabilis (strain UAMH 11265 / GT02V1 / F)</name>
    <name type="common">Meliniomyces variabilis</name>
    <dbReference type="NCBI Taxonomy" id="1149755"/>
    <lineage>
        <taxon>Eukaryota</taxon>
        <taxon>Fungi</taxon>
        <taxon>Dikarya</taxon>
        <taxon>Ascomycota</taxon>
        <taxon>Pezizomycotina</taxon>
        <taxon>Leotiomycetes</taxon>
        <taxon>Helotiales</taxon>
        <taxon>Hyaloscyphaceae</taxon>
        <taxon>Hyaloscypha</taxon>
        <taxon>Hyaloscypha variabilis</taxon>
    </lineage>
</organism>
<evidence type="ECO:0000313" key="5">
    <source>
        <dbReference type="Proteomes" id="UP000235786"/>
    </source>
</evidence>
<feature type="signal peptide" evidence="2">
    <location>
        <begin position="1"/>
        <end position="17"/>
    </location>
</feature>
<feature type="chain" id="PRO_5014417957" evidence="2">
    <location>
        <begin position="18"/>
        <end position="425"/>
    </location>
</feature>
<feature type="transmembrane region" description="Helical" evidence="1">
    <location>
        <begin position="330"/>
        <end position="351"/>
    </location>
</feature>
<gene>
    <name evidence="4" type="ORF">L207DRAFT_640049</name>
</gene>
<dbReference type="PANTHER" id="PTHR10900">
    <property type="entry name" value="PERIOSTIN-RELATED"/>
    <property type="match status" value="1"/>
</dbReference>
<feature type="domain" description="FAS1" evidence="3">
    <location>
        <begin position="17"/>
        <end position="302"/>
    </location>
</feature>
<dbReference type="Pfam" id="PF02469">
    <property type="entry name" value="Fasciclin"/>
    <property type="match status" value="2"/>
</dbReference>